<evidence type="ECO:0000313" key="1">
    <source>
        <dbReference type="EMBL" id="PRX53724.1"/>
    </source>
</evidence>
<dbReference type="EMBL" id="PVYX01000002">
    <property type="protein sequence ID" value="PRX53724.1"/>
    <property type="molecule type" value="Genomic_DNA"/>
</dbReference>
<keyword evidence="2" id="KW-1185">Reference proteome</keyword>
<name>A0A2T0M892_9FLAO</name>
<evidence type="ECO:0000313" key="2">
    <source>
        <dbReference type="Proteomes" id="UP000237640"/>
    </source>
</evidence>
<protein>
    <submittedName>
        <fullName evidence="1">Uncharacterized protein</fullName>
    </submittedName>
</protein>
<comment type="caution">
    <text evidence="1">The sequence shown here is derived from an EMBL/GenBank/DDBJ whole genome shotgun (WGS) entry which is preliminary data.</text>
</comment>
<dbReference type="Proteomes" id="UP000237640">
    <property type="component" value="Unassembled WGS sequence"/>
</dbReference>
<organism evidence="1 2">
    <name type="scientific">Flagellimonas meridianipacifica</name>
    <dbReference type="NCBI Taxonomy" id="1080225"/>
    <lineage>
        <taxon>Bacteria</taxon>
        <taxon>Pseudomonadati</taxon>
        <taxon>Bacteroidota</taxon>
        <taxon>Flavobacteriia</taxon>
        <taxon>Flavobacteriales</taxon>
        <taxon>Flavobacteriaceae</taxon>
        <taxon>Flagellimonas</taxon>
    </lineage>
</organism>
<gene>
    <name evidence="1" type="ORF">CLV81_2111</name>
</gene>
<reference evidence="1 2" key="1">
    <citation type="submission" date="2018-03" db="EMBL/GenBank/DDBJ databases">
        <title>Genomic Encyclopedia of Archaeal and Bacterial Type Strains, Phase II (KMG-II): from individual species to whole genera.</title>
        <authorList>
            <person name="Goeker M."/>
        </authorList>
    </citation>
    <scope>NUCLEOTIDE SEQUENCE [LARGE SCALE GENOMIC DNA]</scope>
    <source>
        <strain evidence="1 2">DSM 25027</strain>
    </source>
</reference>
<proteinExistence type="predicted"/>
<sequence length="35" mass="4195">MVVDLQKEEEFNYLFTNGLMALKVQEDYRRISLNS</sequence>
<dbReference type="AlphaFoldDB" id="A0A2T0M892"/>
<accession>A0A2T0M892</accession>